<feature type="region of interest" description="Disordered" evidence="1">
    <location>
        <begin position="1"/>
        <end position="23"/>
    </location>
</feature>
<dbReference type="EMBL" id="JBFPJR010000016">
    <property type="protein sequence ID" value="MEX0428134.1"/>
    <property type="molecule type" value="Genomic_DNA"/>
</dbReference>
<evidence type="ECO:0000256" key="2">
    <source>
        <dbReference type="SAM" id="Phobius"/>
    </source>
</evidence>
<dbReference type="Proteomes" id="UP001556631">
    <property type="component" value="Unassembled WGS sequence"/>
</dbReference>
<feature type="transmembrane region" description="Helical" evidence="2">
    <location>
        <begin position="111"/>
        <end position="131"/>
    </location>
</feature>
<keyword evidence="2" id="KW-0472">Membrane</keyword>
<dbReference type="RefSeq" id="WP_367994101.1">
    <property type="nucleotide sequence ID" value="NZ_JBFPJR010000016.1"/>
</dbReference>
<dbReference type="SUPFAM" id="SSF82866">
    <property type="entry name" value="Multidrug efflux transporter AcrB transmembrane domain"/>
    <property type="match status" value="1"/>
</dbReference>
<comment type="caution">
    <text evidence="3">The sequence shown here is derived from an EMBL/GenBank/DDBJ whole genome shotgun (WGS) entry which is preliminary data.</text>
</comment>
<gene>
    <name evidence="3" type="ORF">AB3X52_10935</name>
</gene>
<feature type="transmembrane region" description="Helical" evidence="2">
    <location>
        <begin position="137"/>
        <end position="158"/>
    </location>
</feature>
<keyword evidence="2" id="KW-1133">Transmembrane helix</keyword>
<organism evidence="3 4">
    <name type="scientific">Nocardioides eburneus</name>
    <dbReference type="NCBI Taxonomy" id="3231482"/>
    <lineage>
        <taxon>Bacteria</taxon>
        <taxon>Bacillati</taxon>
        <taxon>Actinomycetota</taxon>
        <taxon>Actinomycetes</taxon>
        <taxon>Propionibacteriales</taxon>
        <taxon>Nocardioidaceae</taxon>
        <taxon>Nocardioides</taxon>
    </lineage>
</organism>
<evidence type="ECO:0000313" key="3">
    <source>
        <dbReference type="EMBL" id="MEX0428134.1"/>
    </source>
</evidence>
<feature type="compositionally biased region" description="Basic and acidic residues" evidence="1">
    <location>
        <begin position="9"/>
        <end position="23"/>
    </location>
</feature>
<keyword evidence="2" id="KW-0812">Transmembrane</keyword>
<keyword evidence="4" id="KW-1185">Reference proteome</keyword>
<protein>
    <submittedName>
        <fullName evidence="3">DUF6328 family protein</fullName>
    </submittedName>
</protein>
<name>A0ABV3T0A3_9ACTN</name>
<dbReference type="InterPro" id="IPR046291">
    <property type="entry name" value="DUF6328"/>
</dbReference>
<proteinExistence type="predicted"/>
<evidence type="ECO:0000256" key="1">
    <source>
        <dbReference type="SAM" id="MobiDB-lite"/>
    </source>
</evidence>
<dbReference type="Pfam" id="PF19853">
    <property type="entry name" value="DUF6328"/>
    <property type="match status" value="1"/>
</dbReference>
<sequence>MDSADPADDGSRRQGDGRRETPEERLDRLWDDLLQELRVMQTGAQLTAGFLLTLPFQQRFRDLDGAQRGLFLALVVLALLTTVLIMTAIRVHQRLSGRHIKERVVGTARRLMSGVLTTLSLLIVGISVLMFDMVLDRTLAIVAGVAFGVLLALLLLALPRRLMSPPRDRADAE</sequence>
<feature type="transmembrane region" description="Helical" evidence="2">
    <location>
        <begin position="70"/>
        <end position="91"/>
    </location>
</feature>
<reference evidence="3 4" key="1">
    <citation type="submission" date="2024-07" db="EMBL/GenBank/DDBJ databases">
        <authorList>
            <person name="Lee S."/>
            <person name="Kang M."/>
        </authorList>
    </citation>
    <scope>NUCLEOTIDE SEQUENCE [LARGE SCALE GENOMIC DNA]</scope>
    <source>
        <strain evidence="3 4">DS6</strain>
    </source>
</reference>
<accession>A0ABV3T0A3</accession>
<evidence type="ECO:0000313" key="4">
    <source>
        <dbReference type="Proteomes" id="UP001556631"/>
    </source>
</evidence>